<evidence type="ECO:0000256" key="2">
    <source>
        <dbReference type="RuleBase" id="RU003616"/>
    </source>
</evidence>
<dbReference type="CDD" id="cd06464">
    <property type="entry name" value="ACD_sHsps-like"/>
    <property type="match status" value="1"/>
</dbReference>
<protein>
    <submittedName>
        <fullName evidence="4">HSP20 family protein</fullName>
    </submittedName>
</protein>
<evidence type="ECO:0000256" key="1">
    <source>
        <dbReference type="PROSITE-ProRule" id="PRU00285"/>
    </source>
</evidence>
<evidence type="ECO:0000313" key="4">
    <source>
        <dbReference type="EMBL" id="TQL00809.1"/>
    </source>
</evidence>
<organism evidence="4 5">
    <name type="scientific">Streptomyces puniciscabiei</name>
    <dbReference type="NCBI Taxonomy" id="164348"/>
    <lineage>
        <taxon>Bacteria</taxon>
        <taxon>Bacillati</taxon>
        <taxon>Actinomycetota</taxon>
        <taxon>Actinomycetes</taxon>
        <taxon>Kitasatosporales</taxon>
        <taxon>Streptomycetaceae</taxon>
        <taxon>Streptomyces</taxon>
    </lineage>
</organism>
<accession>A0A542UNZ0</accession>
<dbReference type="PANTHER" id="PTHR11527">
    <property type="entry name" value="HEAT-SHOCK PROTEIN 20 FAMILY MEMBER"/>
    <property type="match status" value="1"/>
</dbReference>
<dbReference type="SUPFAM" id="SSF49764">
    <property type="entry name" value="HSP20-like chaperones"/>
    <property type="match status" value="1"/>
</dbReference>
<sequence length="178" mass="19703">MPLPTHHRPGRFMERAFPSLGWGAPIAAEFDDLCERMNRFLEQAAGAAPCVRGWSPMADLHEADDAYVVEARLPGIKREDIDVEVGEGELCITGEYKEREREGVLRRSTRRTGRFEYRTLLPADVKAEEITATLADGMLTVTVLPQGPGRRAAPRRDRPALKAALWWGRPPGPTAASG</sequence>
<dbReference type="Pfam" id="PF00011">
    <property type="entry name" value="HSP20"/>
    <property type="match status" value="1"/>
</dbReference>
<evidence type="ECO:0000259" key="3">
    <source>
        <dbReference type="PROSITE" id="PS01031"/>
    </source>
</evidence>
<dbReference type="InterPro" id="IPR002068">
    <property type="entry name" value="A-crystallin/Hsp20_dom"/>
</dbReference>
<keyword evidence="5" id="KW-1185">Reference proteome</keyword>
<dbReference type="Gene3D" id="2.60.40.790">
    <property type="match status" value="1"/>
</dbReference>
<comment type="caution">
    <text evidence="4">The sequence shown here is derived from an EMBL/GenBank/DDBJ whole genome shotgun (WGS) entry which is preliminary data.</text>
</comment>
<dbReference type="InterPro" id="IPR031107">
    <property type="entry name" value="Small_HSP"/>
</dbReference>
<dbReference type="EMBL" id="VFNX01000001">
    <property type="protein sequence ID" value="TQL00809.1"/>
    <property type="molecule type" value="Genomic_DNA"/>
</dbReference>
<name>A0A542UNZ0_9ACTN</name>
<proteinExistence type="inferred from homology"/>
<dbReference type="InterPro" id="IPR008978">
    <property type="entry name" value="HSP20-like_chaperone"/>
</dbReference>
<comment type="similarity">
    <text evidence="1 2">Belongs to the small heat shock protein (HSP20) family.</text>
</comment>
<dbReference type="PROSITE" id="PS01031">
    <property type="entry name" value="SHSP"/>
    <property type="match status" value="1"/>
</dbReference>
<dbReference type="AlphaFoldDB" id="A0A542UNZ0"/>
<dbReference type="Proteomes" id="UP000318103">
    <property type="component" value="Unassembled WGS sequence"/>
</dbReference>
<feature type="domain" description="SHSP" evidence="3">
    <location>
        <begin position="48"/>
        <end position="164"/>
    </location>
</feature>
<reference evidence="4 5" key="1">
    <citation type="submission" date="2019-06" db="EMBL/GenBank/DDBJ databases">
        <title>Sequencing the genomes of 1000 actinobacteria strains.</title>
        <authorList>
            <person name="Klenk H.-P."/>
        </authorList>
    </citation>
    <scope>NUCLEOTIDE SEQUENCE [LARGE SCALE GENOMIC DNA]</scope>
    <source>
        <strain evidence="4 5">DSM 41929</strain>
    </source>
</reference>
<gene>
    <name evidence="4" type="ORF">FB563_5938</name>
</gene>
<evidence type="ECO:0000313" key="5">
    <source>
        <dbReference type="Proteomes" id="UP000318103"/>
    </source>
</evidence>